<evidence type="ECO:0000256" key="1">
    <source>
        <dbReference type="SAM" id="Phobius"/>
    </source>
</evidence>
<sequence>MALWQWFAVAGIWLVVLVLSAVVGSWVVTWVLRQASKGDLPWSKHDAIVVAQQIPSADREGVPKPDAGTMDPSAIRALRGGAWMGLLERLAITGTLLLGYPSGIALVIAIKGLGRYAELRAQPLASERFVIGTLASLVWASACGFIGTGTITLVLGPLA</sequence>
<keyword evidence="1" id="KW-1133">Transmembrane helix</keyword>
<feature type="transmembrane region" description="Helical" evidence="1">
    <location>
        <begin position="86"/>
        <end position="110"/>
    </location>
</feature>
<reference evidence="2 3" key="1">
    <citation type="submission" date="2020-10" db="EMBL/GenBank/DDBJ databases">
        <title>Myceligenerans pegani sp. nov., an endophytic actinomycete isolated from Peganum harmala L. in Xinjiang, China.</title>
        <authorList>
            <person name="Xin L."/>
        </authorList>
    </citation>
    <scope>NUCLEOTIDE SEQUENCE [LARGE SCALE GENOMIC DNA]</scope>
    <source>
        <strain evidence="2 3">TRM65318</strain>
    </source>
</reference>
<keyword evidence="1" id="KW-0812">Transmembrane</keyword>
<accession>A0ABR9MUC9</accession>
<organism evidence="2 3">
    <name type="scientific">Myceligenerans pegani</name>
    <dbReference type="NCBI Taxonomy" id="2776917"/>
    <lineage>
        <taxon>Bacteria</taxon>
        <taxon>Bacillati</taxon>
        <taxon>Actinomycetota</taxon>
        <taxon>Actinomycetes</taxon>
        <taxon>Micrococcales</taxon>
        <taxon>Promicromonosporaceae</taxon>
        <taxon>Myceligenerans</taxon>
    </lineage>
</organism>
<feature type="transmembrane region" description="Helical" evidence="1">
    <location>
        <begin position="130"/>
        <end position="155"/>
    </location>
</feature>
<comment type="caution">
    <text evidence="2">The sequence shown here is derived from an EMBL/GenBank/DDBJ whole genome shotgun (WGS) entry which is preliminary data.</text>
</comment>
<evidence type="ECO:0000313" key="3">
    <source>
        <dbReference type="Proteomes" id="UP000625527"/>
    </source>
</evidence>
<protein>
    <submittedName>
        <fullName evidence="2">Uncharacterized protein</fullName>
    </submittedName>
</protein>
<gene>
    <name evidence="2" type="ORF">IHE71_04555</name>
</gene>
<evidence type="ECO:0000313" key="2">
    <source>
        <dbReference type="EMBL" id="MBE1874983.1"/>
    </source>
</evidence>
<name>A0ABR9MUC9_9MICO</name>
<keyword evidence="1" id="KW-0472">Membrane</keyword>
<proteinExistence type="predicted"/>
<dbReference type="EMBL" id="JADAQT010000055">
    <property type="protein sequence ID" value="MBE1874983.1"/>
    <property type="molecule type" value="Genomic_DNA"/>
</dbReference>
<feature type="transmembrane region" description="Helical" evidence="1">
    <location>
        <begin position="6"/>
        <end position="32"/>
    </location>
</feature>
<keyword evidence="3" id="KW-1185">Reference proteome</keyword>
<dbReference type="Proteomes" id="UP000625527">
    <property type="component" value="Unassembled WGS sequence"/>
</dbReference>